<dbReference type="CDD" id="cd14907">
    <property type="entry name" value="MYSc_Myo46"/>
    <property type="match status" value="1"/>
</dbReference>
<dbReference type="CDD" id="cd14473">
    <property type="entry name" value="FERM_B-lobe"/>
    <property type="match status" value="1"/>
</dbReference>
<name>I7MJG4_TETTS</name>
<comment type="similarity">
    <text evidence="6">Belongs to the TRAFAC class myosin-kinesin ATPase superfamily. Myosin family.</text>
</comment>
<evidence type="ECO:0000256" key="4">
    <source>
        <dbReference type="ARBA" id="ARBA00023175"/>
    </source>
</evidence>
<feature type="domain" description="MyTH4" evidence="9">
    <location>
        <begin position="1073"/>
        <end position="1228"/>
    </location>
</feature>
<evidence type="ECO:0000259" key="10">
    <source>
        <dbReference type="PROSITE" id="PS51456"/>
    </source>
</evidence>
<dbReference type="Pfam" id="PF00063">
    <property type="entry name" value="Myosin_head"/>
    <property type="match status" value="1"/>
</dbReference>
<keyword evidence="2 6" id="KW-0067">ATP-binding</keyword>
<dbReference type="PROSITE" id="PS51016">
    <property type="entry name" value="MYTH4"/>
    <property type="match status" value="1"/>
</dbReference>
<dbReference type="Gene3D" id="3.40.850.10">
    <property type="entry name" value="Kinesin motor domain"/>
    <property type="match status" value="1"/>
</dbReference>
<dbReference type="GO" id="GO:0005737">
    <property type="term" value="C:cytoplasm"/>
    <property type="evidence" value="ECO:0007669"/>
    <property type="project" value="TreeGrafter"/>
</dbReference>
<dbReference type="STRING" id="312017.I7MJG4"/>
<dbReference type="GeneID" id="7828606"/>
<feature type="domain" description="FERM" evidence="8">
    <location>
        <begin position="1238"/>
        <end position="1547"/>
    </location>
</feature>
<dbReference type="RefSeq" id="XP_001026495.2">
    <property type="nucleotide sequence ID" value="XM_001026495.2"/>
</dbReference>
<dbReference type="GO" id="GO:0051015">
    <property type="term" value="F:actin filament binding"/>
    <property type="evidence" value="ECO:0007669"/>
    <property type="project" value="TreeGrafter"/>
</dbReference>
<dbReference type="PROSITE" id="PS51456">
    <property type="entry name" value="MYOSIN_MOTOR"/>
    <property type="match status" value="1"/>
</dbReference>
<feature type="domain" description="Myosin motor" evidence="10">
    <location>
        <begin position="12"/>
        <end position="728"/>
    </location>
</feature>
<dbReference type="PRINTS" id="PR00193">
    <property type="entry name" value="MYOSINHEAVY"/>
</dbReference>
<dbReference type="InterPro" id="IPR000299">
    <property type="entry name" value="FERM_domain"/>
</dbReference>
<sequence length="1585" mass="186109">MDIENQISDDSKTYDDMVEMAVLNQSEILKNVSTRYKQDKIFTLIGPTLIVMNPYKQISNLFDDQVMQMISEQAKQKQEMINLQQSSKEYPHIYSISASAYESVFKSNINQAIVISGESGAGKTENAKYAMRYLTQLSTKKNNQEEVFQSRKISDPNRIRASSVSTKTIEQQILFCNPIMEAFGNAKTARNNNSSRFGKYVSILVECTTQKILGAQIQKYLLEKSRVTHIANQERNYHIFYHLLSNKKIVEDLQISSNPSDYNFLNQSGIYTADQINDSKLFQEVQNSFQSMGFLPDKILTIWQILASILLLGNIQFTQEEEDKVEIKNKDVLTHISKLLLCDEQLIQKALTIKILETGKNQLEVPLKENECVAMRNSLSKILYDRLFTWLVQQLNSAINPPALKQVKSLSIGLLDIFGFENFQINSFEQLCINYTNERLQKLYISYVFIQEEKILREDGLGQYLNNLSYQDNQPVVDLIDSKEGILELLNDQCKNKGGTDKKFLESLKSLSNKFEKIQFPKIQKSTFIIKHTATDVEYSSEDFCDKNKDEVSKQIESCIRQSKNQIVVSIFSIEGNETTNQMQKDKFLGEKFRNQMNDLMNVLNSCQVHFVRCIKPNETKEMDNFVEQYVAQQIQYLGVLESIEVRKQMYPFRKTYSQFYELFYLIDEQLRKSGKPKNISQSFNFRQSVEQLIQRNFPHFNQKVCLYGNTKIYLKAESERELDFKKQQILKQLHDQAVLQIQTTSTKFFQVKKCSLLNSLKSFSIDFRLKFRLRNILIMGDIKISNTIKKAFMTWKCIKDKLKEQEIENQKKQKQKQQEEELKRKKKQIEDEEERKNQSLKNDEYYEEYEKNMANYIASDSKSNMHLINQQETEEETQTNLGDTKRNLIYQLNECNYNDNLYNNMRQNNQDSYYSNSMLDQSSNYQSVIDQSYASITGIKLHEQEDQKRVNELIQKEGGYDKQSDNLISQYTSIAKYYTGKKELTVSPPIDEECQSPPLILQILEKQHSYQEPAQQDQINDILYLQFIEKDVSRSILDDFKRFELDEYLKQVLKKRSKNIFQTKKVEEIMVVSHKQLSSSLTKLTKEEDKKAVEVFKDILKLMQKKDQKDNEQIDIIIYSILNNCMNTSLNFKDEIMLQMLKQINNNKSKTEIIRVLQLMTAFTYMFKASLNTIHCALQFLYTIFNSLKQKQIDEFQSKQFQYLINKLIKDRKRKQSEKKYLLTSYQIRYLINLKQIIFPLILPNGSQYCINIDPTFQISDLKQRALDLMEIPKRINQELFGIYKISDLADSYEEKLFSDTEYVWDLISELECKKLAYQNQNKVFDSFFLLKVKYGYKFSPSDAVSISYFYQQSKIDIISKKILLTREDNLKISCLNIYINYEPLVENNIDDIYQNSESLSQEEKEKTAQEITTLFQQLQPYLRNQLQAKLEYISVLSKYDEYMGWILRNVTVKLDQKSFAASININPFIIVLNPNENKKENKIKIPTDCISNQFIENESYLILKLKQSQKKNQQPLPNMVILETPFAQQIFSYFSQYIELIKEQYNETDGYLVNNCDDNLNGDAYESQNESSPQQEEFATQYY</sequence>
<keyword evidence="1 6" id="KW-0547">Nucleotide-binding</keyword>
<evidence type="ECO:0000256" key="5">
    <source>
        <dbReference type="ARBA" id="ARBA00023203"/>
    </source>
</evidence>
<dbReference type="Pfam" id="PF00373">
    <property type="entry name" value="FERM_M"/>
    <property type="match status" value="1"/>
</dbReference>
<dbReference type="InterPro" id="IPR036961">
    <property type="entry name" value="Kinesin_motor_dom_sf"/>
</dbReference>
<dbReference type="SMART" id="SM00242">
    <property type="entry name" value="MYSc"/>
    <property type="match status" value="1"/>
</dbReference>
<evidence type="ECO:0000256" key="1">
    <source>
        <dbReference type="ARBA" id="ARBA00022741"/>
    </source>
</evidence>
<keyword evidence="5 6" id="KW-0009">Actin-binding</keyword>
<dbReference type="Gene3D" id="1.20.120.720">
    <property type="entry name" value="Myosin VI head, motor domain, U50 subdomain"/>
    <property type="match status" value="1"/>
</dbReference>
<evidence type="ECO:0000313" key="12">
    <source>
        <dbReference type="Proteomes" id="UP000009168"/>
    </source>
</evidence>
<evidence type="ECO:0000256" key="6">
    <source>
        <dbReference type="PROSITE-ProRule" id="PRU00782"/>
    </source>
</evidence>
<feature type="coiled-coil region" evidence="7">
    <location>
        <begin position="801"/>
        <end position="844"/>
    </location>
</feature>
<gene>
    <name evidence="11" type="ORF">TTHERM_00327320</name>
</gene>
<dbReference type="eggNOG" id="KOG4229">
    <property type="taxonomic scope" value="Eukaryota"/>
</dbReference>
<dbReference type="InterPro" id="IPR019748">
    <property type="entry name" value="FERM_central"/>
</dbReference>
<evidence type="ECO:0000256" key="2">
    <source>
        <dbReference type="ARBA" id="ARBA00022840"/>
    </source>
</evidence>
<evidence type="ECO:0000259" key="9">
    <source>
        <dbReference type="PROSITE" id="PS51016"/>
    </source>
</evidence>
<dbReference type="Gene3D" id="1.20.58.530">
    <property type="match status" value="1"/>
</dbReference>
<dbReference type="EMBL" id="GG662299">
    <property type="protein sequence ID" value="EAS06250.2"/>
    <property type="molecule type" value="Genomic_DNA"/>
</dbReference>
<dbReference type="PANTHER" id="PTHR13140">
    <property type="entry name" value="MYOSIN"/>
    <property type="match status" value="1"/>
</dbReference>
<dbReference type="Pfam" id="PF00784">
    <property type="entry name" value="MyTH4"/>
    <property type="match status" value="1"/>
</dbReference>
<keyword evidence="7" id="KW-0175">Coiled coil</keyword>
<dbReference type="SMR" id="I7MJG4"/>
<dbReference type="Proteomes" id="UP000009168">
    <property type="component" value="Unassembled WGS sequence"/>
</dbReference>
<keyword evidence="12" id="KW-1185">Reference proteome</keyword>
<dbReference type="GO" id="GO:0005524">
    <property type="term" value="F:ATP binding"/>
    <property type="evidence" value="ECO:0007669"/>
    <property type="project" value="UniProtKB-UniRule"/>
</dbReference>
<organism evidence="11 12">
    <name type="scientific">Tetrahymena thermophila (strain SB210)</name>
    <dbReference type="NCBI Taxonomy" id="312017"/>
    <lineage>
        <taxon>Eukaryota</taxon>
        <taxon>Sar</taxon>
        <taxon>Alveolata</taxon>
        <taxon>Ciliophora</taxon>
        <taxon>Intramacronucleata</taxon>
        <taxon>Oligohymenophorea</taxon>
        <taxon>Hymenostomatida</taxon>
        <taxon>Tetrahymenina</taxon>
        <taxon>Tetrahymenidae</taxon>
        <taxon>Tetrahymena</taxon>
    </lineage>
</organism>
<dbReference type="PROSITE" id="PS50057">
    <property type="entry name" value="FERM_3"/>
    <property type="match status" value="1"/>
</dbReference>
<dbReference type="InterPro" id="IPR001609">
    <property type="entry name" value="Myosin_head_motor_dom-like"/>
</dbReference>
<dbReference type="Gene3D" id="1.10.10.820">
    <property type="match status" value="1"/>
</dbReference>
<dbReference type="OrthoDB" id="312459at2759"/>
<proteinExistence type="inferred from homology"/>
<dbReference type="SUPFAM" id="SSF47031">
    <property type="entry name" value="Second domain of FERM"/>
    <property type="match status" value="1"/>
</dbReference>
<dbReference type="InParanoid" id="I7MJG4"/>
<evidence type="ECO:0000313" key="11">
    <source>
        <dbReference type="EMBL" id="EAS06250.2"/>
    </source>
</evidence>
<dbReference type="eggNOG" id="KOG0160">
    <property type="taxonomic scope" value="Eukaryota"/>
</dbReference>
<dbReference type="InterPro" id="IPR000857">
    <property type="entry name" value="MyTH4_dom"/>
</dbReference>
<dbReference type="GO" id="GO:0007015">
    <property type="term" value="P:actin filament organization"/>
    <property type="evidence" value="ECO:0007669"/>
    <property type="project" value="TreeGrafter"/>
</dbReference>
<keyword evidence="4 6" id="KW-0505">Motor protein</keyword>
<dbReference type="InterPro" id="IPR027417">
    <property type="entry name" value="P-loop_NTPase"/>
</dbReference>
<dbReference type="PANTHER" id="PTHR13140:SF706">
    <property type="entry name" value="DILUTE CLASS UNCONVENTIONAL MYOSIN, ISOFORM C"/>
    <property type="match status" value="1"/>
</dbReference>
<keyword evidence="3 6" id="KW-0518">Myosin</keyword>
<dbReference type="FunCoup" id="I7MJG4">
    <property type="interactions" value="9"/>
</dbReference>
<evidence type="ECO:0000256" key="3">
    <source>
        <dbReference type="ARBA" id="ARBA00023123"/>
    </source>
</evidence>
<feature type="binding site" evidence="6">
    <location>
        <begin position="117"/>
        <end position="124"/>
    </location>
    <ligand>
        <name>ATP</name>
        <dbReference type="ChEBI" id="CHEBI:30616"/>
    </ligand>
</feature>
<dbReference type="InterPro" id="IPR035963">
    <property type="entry name" value="FERM_2"/>
</dbReference>
<dbReference type="GO" id="GO:0000146">
    <property type="term" value="F:microfilament motor activity"/>
    <property type="evidence" value="ECO:0007669"/>
    <property type="project" value="TreeGrafter"/>
</dbReference>
<dbReference type="SUPFAM" id="SSF52540">
    <property type="entry name" value="P-loop containing nucleoside triphosphate hydrolases"/>
    <property type="match status" value="1"/>
</dbReference>
<dbReference type="KEGG" id="tet:TTHERM_00327320"/>
<dbReference type="GO" id="GO:0016020">
    <property type="term" value="C:membrane"/>
    <property type="evidence" value="ECO:0007669"/>
    <property type="project" value="TreeGrafter"/>
</dbReference>
<evidence type="ECO:0000259" key="8">
    <source>
        <dbReference type="PROSITE" id="PS50057"/>
    </source>
</evidence>
<accession>I7MJG4</accession>
<feature type="region of interest" description="Actin-binding" evidence="6">
    <location>
        <begin position="597"/>
        <end position="619"/>
    </location>
</feature>
<reference evidence="12" key="1">
    <citation type="journal article" date="2006" name="PLoS Biol.">
        <title>Macronuclear genome sequence of the ciliate Tetrahymena thermophila, a model eukaryote.</title>
        <authorList>
            <person name="Eisen J.A."/>
            <person name="Coyne R.S."/>
            <person name="Wu M."/>
            <person name="Wu D."/>
            <person name="Thiagarajan M."/>
            <person name="Wortman J.R."/>
            <person name="Badger J.H."/>
            <person name="Ren Q."/>
            <person name="Amedeo P."/>
            <person name="Jones K.M."/>
            <person name="Tallon L.J."/>
            <person name="Delcher A.L."/>
            <person name="Salzberg S.L."/>
            <person name="Silva J.C."/>
            <person name="Haas B.J."/>
            <person name="Majoros W.H."/>
            <person name="Farzad M."/>
            <person name="Carlton J.M."/>
            <person name="Smith R.K. Jr."/>
            <person name="Garg J."/>
            <person name="Pearlman R.E."/>
            <person name="Karrer K.M."/>
            <person name="Sun L."/>
            <person name="Manning G."/>
            <person name="Elde N.C."/>
            <person name="Turkewitz A.P."/>
            <person name="Asai D.J."/>
            <person name="Wilkes D.E."/>
            <person name="Wang Y."/>
            <person name="Cai H."/>
            <person name="Collins K."/>
            <person name="Stewart B.A."/>
            <person name="Lee S.R."/>
            <person name="Wilamowska K."/>
            <person name="Weinberg Z."/>
            <person name="Ruzzo W.L."/>
            <person name="Wloga D."/>
            <person name="Gaertig J."/>
            <person name="Frankel J."/>
            <person name="Tsao C.-C."/>
            <person name="Gorovsky M.A."/>
            <person name="Keeling P.J."/>
            <person name="Waller R.F."/>
            <person name="Patron N.J."/>
            <person name="Cherry J.M."/>
            <person name="Stover N.A."/>
            <person name="Krieger C.J."/>
            <person name="del Toro C."/>
            <person name="Ryder H.F."/>
            <person name="Williamson S.C."/>
            <person name="Barbeau R.A."/>
            <person name="Hamilton E.P."/>
            <person name="Orias E."/>
        </authorList>
    </citation>
    <scope>NUCLEOTIDE SEQUENCE [LARGE SCALE GENOMIC DNA]</scope>
    <source>
        <strain evidence="12">SB210</strain>
    </source>
</reference>
<dbReference type="GO" id="GO:0016459">
    <property type="term" value="C:myosin complex"/>
    <property type="evidence" value="ECO:0007669"/>
    <property type="project" value="UniProtKB-KW"/>
</dbReference>
<dbReference type="FunFam" id="1.10.10.820:FF:000001">
    <property type="entry name" value="Myosin heavy chain"/>
    <property type="match status" value="1"/>
</dbReference>
<evidence type="ECO:0000256" key="7">
    <source>
        <dbReference type="SAM" id="Coils"/>
    </source>
</evidence>
<protein>
    <submittedName>
        <fullName evidence="11">Myosin head protein</fullName>
    </submittedName>
</protein>